<dbReference type="AlphaFoldDB" id="A0A4S4CWX2"/>
<keyword evidence="5" id="KW-1185">Reference proteome</keyword>
<dbReference type="InterPro" id="IPR051955">
    <property type="entry name" value="PME_Inhibitor"/>
</dbReference>
<dbReference type="SMR" id="A0A4S4CWX2"/>
<dbReference type="Pfam" id="PF04043">
    <property type="entry name" value="PMEI"/>
    <property type="match status" value="1"/>
</dbReference>
<evidence type="ECO:0000256" key="2">
    <source>
        <dbReference type="SAM" id="SignalP"/>
    </source>
</evidence>
<protein>
    <recommendedName>
        <fullName evidence="3">Pectinesterase inhibitor domain-containing protein</fullName>
    </recommendedName>
</protein>
<dbReference type="SUPFAM" id="SSF101148">
    <property type="entry name" value="Plant invertase/pectin methylesterase inhibitor"/>
    <property type="match status" value="1"/>
</dbReference>
<evidence type="ECO:0000313" key="4">
    <source>
        <dbReference type="EMBL" id="THF94351.1"/>
    </source>
</evidence>
<dbReference type="Gene3D" id="1.20.140.40">
    <property type="entry name" value="Invertase/pectin methylesterase inhibitor family protein"/>
    <property type="match status" value="1"/>
</dbReference>
<dbReference type="GO" id="GO:0046910">
    <property type="term" value="F:pectinesterase inhibitor activity"/>
    <property type="evidence" value="ECO:0007669"/>
    <property type="project" value="UniProtKB-ARBA"/>
</dbReference>
<dbReference type="PANTHER" id="PTHR31080">
    <property type="entry name" value="PECTINESTERASE INHIBITOR-LIKE"/>
    <property type="match status" value="1"/>
</dbReference>
<keyword evidence="1 2" id="KW-0732">Signal</keyword>
<name>A0A4S4CWX2_CAMSN</name>
<dbReference type="InterPro" id="IPR035513">
    <property type="entry name" value="Invertase/methylesterase_inhib"/>
</dbReference>
<dbReference type="InterPro" id="IPR006501">
    <property type="entry name" value="Pectinesterase_inhib_dom"/>
</dbReference>
<dbReference type="SMART" id="SM00856">
    <property type="entry name" value="PMEI"/>
    <property type="match status" value="1"/>
</dbReference>
<dbReference type="NCBIfam" id="TIGR01614">
    <property type="entry name" value="PME_inhib"/>
    <property type="match status" value="1"/>
</dbReference>
<accession>A0A4S4CWX2</accession>
<reference evidence="4 5" key="1">
    <citation type="journal article" date="2018" name="Proc. Natl. Acad. Sci. U.S.A.">
        <title>Draft genome sequence of Camellia sinensis var. sinensis provides insights into the evolution of the tea genome and tea quality.</title>
        <authorList>
            <person name="Wei C."/>
            <person name="Yang H."/>
            <person name="Wang S."/>
            <person name="Zhao J."/>
            <person name="Liu C."/>
            <person name="Gao L."/>
            <person name="Xia E."/>
            <person name="Lu Y."/>
            <person name="Tai Y."/>
            <person name="She G."/>
            <person name="Sun J."/>
            <person name="Cao H."/>
            <person name="Tong W."/>
            <person name="Gao Q."/>
            <person name="Li Y."/>
            <person name="Deng W."/>
            <person name="Jiang X."/>
            <person name="Wang W."/>
            <person name="Chen Q."/>
            <person name="Zhang S."/>
            <person name="Li H."/>
            <person name="Wu J."/>
            <person name="Wang P."/>
            <person name="Li P."/>
            <person name="Shi C."/>
            <person name="Zheng F."/>
            <person name="Jian J."/>
            <person name="Huang B."/>
            <person name="Shan D."/>
            <person name="Shi M."/>
            <person name="Fang C."/>
            <person name="Yue Y."/>
            <person name="Li F."/>
            <person name="Li D."/>
            <person name="Wei S."/>
            <person name="Han B."/>
            <person name="Jiang C."/>
            <person name="Yin Y."/>
            <person name="Xia T."/>
            <person name="Zhang Z."/>
            <person name="Bennetzen J.L."/>
            <person name="Zhao S."/>
            <person name="Wan X."/>
        </authorList>
    </citation>
    <scope>NUCLEOTIDE SEQUENCE [LARGE SCALE GENOMIC DNA]</scope>
    <source>
        <strain evidence="5">cv. Shuchazao</strain>
        <tissue evidence="4">Leaf</tissue>
    </source>
</reference>
<evidence type="ECO:0000256" key="1">
    <source>
        <dbReference type="ARBA" id="ARBA00022729"/>
    </source>
</evidence>
<feature type="signal peptide" evidence="2">
    <location>
        <begin position="1"/>
        <end position="26"/>
    </location>
</feature>
<organism evidence="4 5">
    <name type="scientific">Camellia sinensis var. sinensis</name>
    <name type="common">China tea</name>
    <dbReference type="NCBI Taxonomy" id="542762"/>
    <lineage>
        <taxon>Eukaryota</taxon>
        <taxon>Viridiplantae</taxon>
        <taxon>Streptophyta</taxon>
        <taxon>Embryophyta</taxon>
        <taxon>Tracheophyta</taxon>
        <taxon>Spermatophyta</taxon>
        <taxon>Magnoliopsida</taxon>
        <taxon>eudicotyledons</taxon>
        <taxon>Gunneridae</taxon>
        <taxon>Pentapetalae</taxon>
        <taxon>asterids</taxon>
        <taxon>Ericales</taxon>
        <taxon>Theaceae</taxon>
        <taxon>Camellia</taxon>
    </lineage>
</organism>
<comment type="caution">
    <text evidence="4">The sequence shown here is derived from an EMBL/GenBank/DDBJ whole genome shotgun (WGS) entry which is preliminary data.</text>
</comment>
<evidence type="ECO:0000259" key="3">
    <source>
        <dbReference type="SMART" id="SM00856"/>
    </source>
</evidence>
<dbReference type="EMBL" id="SDRB02013699">
    <property type="protein sequence ID" value="THF94351.1"/>
    <property type="molecule type" value="Genomic_DNA"/>
</dbReference>
<sequence>MAKLELHFLLLVVLVLISVHYKPVMADSIAGTSFIKSSCRATSYPALCVHSLSSYATKIQQSDKQLAQAALSVSLARARSTSVFVSKMTKVSGMKPRERQAVKDCVENMGDTVDQLGKSIQELGRVSRRAKKSHDFMWHMSNVQTWVSAALTDESTCVDGFGEHAMDGDVKGAIKSRVVSVSKVTSNALALVNRFAARHRAATATTSMP</sequence>
<feature type="chain" id="PRO_5020814346" description="Pectinesterase inhibitor domain-containing protein" evidence="2">
    <location>
        <begin position="27"/>
        <end position="209"/>
    </location>
</feature>
<dbReference type="PANTHER" id="PTHR31080:SF87">
    <property type="entry name" value="PECTINESTERASE INHIBITOR 7"/>
    <property type="match status" value="1"/>
</dbReference>
<evidence type="ECO:0000313" key="5">
    <source>
        <dbReference type="Proteomes" id="UP000306102"/>
    </source>
</evidence>
<dbReference type="CDD" id="cd15798">
    <property type="entry name" value="PMEI-like_3"/>
    <property type="match status" value="1"/>
</dbReference>
<feature type="domain" description="Pectinesterase inhibitor" evidence="3">
    <location>
        <begin position="30"/>
        <end position="191"/>
    </location>
</feature>
<gene>
    <name evidence="4" type="ORF">TEA_029895</name>
</gene>
<dbReference type="FunFam" id="1.20.140.40:FF:000005">
    <property type="entry name" value="Pectin methylesterase inhibitor 1"/>
    <property type="match status" value="1"/>
</dbReference>
<dbReference type="Proteomes" id="UP000306102">
    <property type="component" value="Unassembled WGS sequence"/>
</dbReference>
<proteinExistence type="predicted"/>